<sequence length="212" mass="22806">MRSCAKPAERQALASRDGVSRGSAFSAPLLVALRALGAAALLLLCGCSSNQAHLAVASARIEPRGGATALVVDCDWKPSEAMLEALDHGIALGLRLRLYREQPGLIGWRRVASIERHVDLRYYPLTRRYQLRDLDIGTVQSFGVRAAALAALSRLELPLRGGAMAAQAGERHRLRIELDTSALPGALRLPALISPAWRQDDVELKWSATGAG</sequence>
<dbReference type="Proteomes" id="UP001064632">
    <property type="component" value="Chromosome"/>
</dbReference>
<dbReference type="Pfam" id="PF14334">
    <property type="entry name" value="DUF4390"/>
    <property type="match status" value="1"/>
</dbReference>
<proteinExistence type="predicted"/>
<dbReference type="RefSeq" id="WP_261694783.1">
    <property type="nucleotide sequence ID" value="NZ_CP104694.1"/>
</dbReference>
<evidence type="ECO:0000313" key="2">
    <source>
        <dbReference type="Proteomes" id="UP001064632"/>
    </source>
</evidence>
<dbReference type="EMBL" id="CP104694">
    <property type="protein sequence ID" value="UXI67814.1"/>
    <property type="molecule type" value="Genomic_DNA"/>
</dbReference>
<protein>
    <submittedName>
        <fullName evidence="1">DUF4390 domain-containing protein</fullName>
    </submittedName>
</protein>
<reference evidence="1" key="1">
    <citation type="submission" date="2022-09" db="EMBL/GenBank/DDBJ databases">
        <title>Tahibacter sp. nov., isolated from a fresh water.</title>
        <authorList>
            <person name="Baek J.H."/>
            <person name="Lee J.K."/>
            <person name="Kim J.M."/>
            <person name="Jeon C.O."/>
        </authorList>
    </citation>
    <scope>NUCLEOTIDE SEQUENCE</scope>
    <source>
        <strain evidence="1">W38</strain>
    </source>
</reference>
<name>A0ABY6BD86_9GAMM</name>
<keyword evidence="2" id="KW-1185">Reference proteome</keyword>
<evidence type="ECO:0000313" key="1">
    <source>
        <dbReference type="EMBL" id="UXI67814.1"/>
    </source>
</evidence>
<organism evidence="1 2">
    <name type="scientific">Tahibacter amnicola</name>
    <dbReference type="NCBI Taxonomy" id="2976241"/>
    <lineage>
        <taxon>Bacteria</taxon>
        <taxon>Pseudomonadati</taxon>
        <taxon>Pseudomonadota</taxon>
        <taxon>Gammaproteobacteria</taxon>
        <taxon>Lysobacterales</taxon>
        <taxon>Rhodanobacteraceae</taxon>
        <taxon>Tahibacter</taxon>
    </lineage>
</organism>
<dbReference type="InterPro" id="IPR025500">
    <property type="entry name" value="DUF4390"/>
</dbReference>
<gene>
    <name evidence="1" type="ORF">N4264_24280</name>
</gene>
<accession>A0ABY6BD86</accession>